<dbReference type="GeneID" id="28821606"/>
<dbReference type="PANTHER" id="PTHR46972:SF1">
    <property type="entry name" value="FAD DEPENDENT OXIDOREDUCTASE DOMAIN-CONTAINING PROTEIN"/>
    <property type="match status" value="1"/>
</dbReference>
<dbReference type="SUPFAM" id="SSF51905">
    <property type="entry name" value="FAD/NAD(P)-binding domain"/>
    <property type="match status" value="1"/>
</dbReference>
<evidence type="ECO:0000256" key="4">
    <source>
        <dbReference type="ARBA" id="ARBA00023033"/>
    </source>
</evidence>
<dbReference type="InterPro" id="IPR002938">
    <property type="entry name" value="FAD-bd"/>
</dbReference>
<dbReference type="RefSeq" id="XP_018072163.1">
    <property type="nucleotide sequence ID" value="XM_018211880.1"/>
</dbReference>
<dbReference type="GO" id="GO:0004497">
    <property type="term" value="F:monooxygenase activity"/>
    <property type="evidence" value="ECO:0007669"/>
    <property type="project" value="UniProtKB-KW"/>
</dbReference>
<name>A0A194XCA8_MOLSC</name>
<evidence type="ECO:0000256" key="1">
    <source>
        <dbReference type="ARBA" id="ARBA00022630"/>
    </source>
</evidence>
<dbReference type="OrthoDB" id="655030at2759"/>
<dbReference type="Pfam" id="PF01494">
    <property type="entry name" value="FAD_binding_3"/>
    <property type="match status" value="1"/>
</dbReference>
<evidence type="ECO:0000256" key="3">
    <source>
        <dbReference type="ARBA" id="ARBA00023002"/>
    </source>
</evidence>
<keyword evidence="7" id="KW-1185">Reference proteome</keyword>
<evidence type="ECO:0000313" key="7">
    <source>
        <dbReference type="Proteomes" id="UP000070700"/>
    </source>
</evidence>
<dbReference type="Proteomes" id="UP000070700">
    <property type="component" value="Unassembled WGS sequence"/>
</dbReference>
<dbReference type="AlphaFoldDB" id="A0A194XCA8"/>
<dbReference type="GO" id="GO:0071949">
    <property type="term" value="F:FAD binding"/>
    <property type="evidence" value="ECO:0007669"/>
    <property type="project" value="InterPro"/>
</dbReference>
<accession>A0A194XCA8</accession>
<evidence type="ECO:0000256" key="2">
    <source>
        <dbReference type="ARBA" id="ARBA00022827"/>
    </source>
</evidence>
<dbReference type="PANTHER" id="PTHR46972">
    <property type="entry name" value="MONOOXYGENASE ASQM-RELATED"/>
    <property type="match status" value="1"/>
</dbReference>
<dbReference type="InterPro" id="IPR036188">
    <property type="entry name" value="FAD/NAD-bd_sf"/>
</dbReference>
<sequence length="378" mass="41798">MAAAGIAIIGGGPCGLTLARLLECKGIDYIVYERDESENSNRAGGSLDIHAGTGQHALREAGLLDGFKKYARYDDTAVTIADKQGKRLLQMGQNRDAPEIDRKDLRQILLDAIPKDKIKWGHTLLNAKIGEDKRPMLEFTNGVVLSKFKLVVGADGAWSKVRPMITPAIPQYSGKIFLESKVGHENPLYETTVSRVGPGMFLATGVGKSIVTQRQGDGTYRNYFGIQVEENFFRNGVLKLDVEATRRLLLSDFYADWAEEYQDLIRHATDLRVWSLYTLSTEDMNWKSVPGLTLVGDAAHLTIPNGEGVNLAMTDALKLASKIAEHGIEDVNRAVQEYENDMFPRGIATIAEGRRMEKVMFDEDPQAFFQALSDAAAQ</sequence>
<keyword evidence="3" id="KW-0560">Oxidoreductase</keyword>
<dbReference type="KEGG" id="psco:LY89DRAFT_645475"/>
<keyword evidence="4" id="KW-0503">Monooxygenase</keyword>
<dbReference type="PRINTS" id="PR00420">
    <property type="entry name" value="RNGMNOXGNASE"/>
</dbReference>
<reference evidence="6 7" key="1">
    <citation type="submission" date="2015-10" db="EMBL/GenBank/DDBJ databases">
        <title>Full genome of DAOMC 229536 Phialocephala scopiformis, a fungal endophyte of spruce producing the potent anti-insectan compound rugulosin.</title>
        <authorList>
            <consortium name="DOE Joint Genome Institute"/>
            <person name="Walker A.K."/>
            <person name="Frasz S.L."/>
            <person name="Seifert K.A."/>
            <person name="Miller J.D."/>
            <person name="Mondo S.J."/>
            <person name="Labutti K."/>
            <person name="Lipzen A."/>
            <person name="Dockter R."/>
            <person name="Kennedy M."/>
            <person name="Grigoriev I.V."/>
            <person name="Spatafora J.W."/>
        </authorList>
    </citation>
    <scope>NUCLEOTIDE SEQUENCE [LARGE SCALE GENOMIC DNA]</scope>
    <source>
        <strain evidence="6 7">CBS 120377</strain>
    </source>
</reference>
<keyword evidence="1" id="KW-0285">Flavoprotein</keyword>
<keyword evidence="2" id="KW-0274">FAD</keyword>
<protein>
    <submittedName>
        <fullName evidence="6">FAD/NAD(P)-binding domain-containing protein</fullName>
    </submittedName>
</protein>
<evidence type="ECO:0000313" key="6">
    <source>
        <dbReference type="EMBL" id="KUJ17808.1"/>
    </source>
</evidence>
<dbReference type="InParanoid" id="A0A194XCA8"/>
<organism evidence="6 7">
    <name type="scientific">Mollisia scopiformis</name>
    <name type="common">Conifer needle endophyte fungus</name>
    <name type="synonym">Phialocephala scopiformis</name>
    <dbReference type="NCBI Taxonomy" id="149040"/>
    <lineage>
        <taxon>Eukaryota</taxon>
        <taxon>Fungi</taxon>
        <taxon>Dikarya</taxon>
        <taxon>Ascomycota</taxon>
        <taxon>Pezizomycotina</taxon>
        <taxon>Leotiomycetes</taxon>
        <taxon>Helotiales</taxon>
        <taxon>Mollisiaceae</taxon>
        <taxon>Mollisia</taxon>
    </lineage>
</organism>
<dbReference type="Gene3D" id="3.50.50.60">
    <property type="entry name" value="FAD/NAD(P)-binding domain"/>
    <property type="match status" value="1"/>
</dbReference>
<gene>
    <name evidence="6" type="ORF">LY89DRAFT_645475</name>
</gene>
<dbReference type="EMBL" id="KQ947414">
    <property type="protein sequence ID" value="KUJ17808.1"/>
    <property type="molecule type" value="Genomic_DNA"/>
</dbReference>
<proteinExistence type="predicted"/>
<feature type="domain" description="FAD-binding" evidence="5">
    <location>
        <begin position="6"/>
        <end position="328"/>
    </location>
</feature>
<evidence type="ECO:0000259" key="5">
    <source>
        <dbReference type="Pfam" id="PF01494"/>
    </source>
</evidence>